<feature type="chain" id="PRO_5008088737" description="OmpA-like domain-containing protein" evidence="5">
    <location>
        <begin position="21"/>
        <end position="198"/>
    </location>
</feature>
<accession>A0A178IFE9</accession>
<dbReference type="GO" id="GO:0009279">
    <property type="term" value="C:cell outer membrane"/>
    <property type="evidence" value="ECO:0007669"/>
    <property type="project" value="UniProtKB-SubCell"/>
</dbReference>
<organism evidence="7 8">
    <name type="scientific">Termitidicoccus mucosus</name>
    <dbReference type="NCBI Taxonomy" id="1184151"/>
    <lineage>
        <taxon>Bacteria</taxon>
        <taxon>Pseudomonadati</taxon>
        <taxon>Verrucomicrobiota</taxon>
        <taxon>Opitutia</taxon>
        <taxon>Opitutales</taxon>
        <taxon>Opitutaceae</taxon>
        <taxon>Termitidicoccus</taxon>
    </lineage>
</organism>
<dbReference type="PANTHER" id="PTHR30329:SF21">
    <property type="entry name" value="LIPOPROTEIN YIAD-RELATED"/>
    <property type="match status" value="1"/>
</dbReference>
<evidence type="ECO:0000313" key="7">
    <source>
        <dbReference type="EMBL" id="OAM87746.1"/>
    </source>
</evidence>
<comment type="subcellular location">
    <subcellularLocation>
        <location evidence="1">Cell outer membrane</location>
    </subcellularLocation>
</comment>
<dbReference type="InterPro" id="IPR050330">
    <property type="entry name" value="Bact_OuterMem_StrucFunc"/>
</dbReference>
<dbReference type="PRINTS" id="PR01021">
    <property type="entry name" value="OMPADOMAIN"/>
</dbReference>
<protein>
    <recommendedName>
        <fullName evidence="6">OmpA-like domain-containing protein</fullName>
    </recommendedName>
</protein>
<evidence type="ECO:0000256" key="3">
    <source>
        <dbReference type="ARBA" id="ARBA00023237"/>
    </source>
</evidence>
<dbReference type="Proteomes" id="UP000078486">
    <property type="component" value="Unassembled WGS sequence"/>
</dbReference>
<reference evidence="7 8" key="1">
    <citation type="submission" date="2016-01" db="EMBL/GenBank/DDBJ databases">
        <title>High potential of lignocellulose degradation of a new Verrucomicrobia species.</title>
        <authorList>
            <person name="Wang Y."/>
            <person name="Shi Y."/>
            <person name="Qiu Z."/>
            <person name="Liu S."/>
            <person name="Yang H."/>
        </authorList>
    </citation>
    <scope>NUCLEOTIDE SEQUENCE [LARGE SCALE GENOMIC DNA]</scope>
    <source>
        <strain evidence="7 8">TSB47</strain>
    </source>
</reference>
<evidence type="ECO:0000259" key="6">
    <source>
        <dbReference type="PROSITE" id="PS51123"/>
    </source>
</evidence>
<feature type="domain" description="OmpA-like" evidence="6">
    <location>
        <begin position="83"/>
        <end position="198"/>
    </location>
</feature>
<dbReference type="RefSeq" id="WP_068772255.1">
    <property type="nucleotide sequence ID" value="NZ_CP109796.1"/>
</dbReference>
<dbReference type="InterPro" id="IPR036737">
    <property type="entry name" value="OmpA-like_sf"/>
</dbReference>
<dbReference type="PROSITE" id="PS51257">
    <property type="entry name" value="PROKAR_LIPOPROTEIN"/>
    <property type="match status" value="1"/>
</dbReference>
<dbReference type="Gene3D" id="3.30.1330.60">
    <property type="entry name" value="OmpA-like domain"/>
    <property type="match status" value="1"/>
</dbReference>
<dbReference type="STRING" id="1184151.AW736_21005"/>
<dbReference type="InterPro" id="IPR006665">
    <property type="entry name" value="OmpA-like"/>
</dbReference>
<comment type="caution">
    <text evidence="7">The sequence shown here is derived from an EMBL/GenBank/DDBJ whole genome shotgun (WGS) entry which is preliminary data.</text>
</comment>
<dbReference type="EMBL" id="LRRQ01000160">
    <property type="protein sequence ID" value="OAM87746.1"/>
    <property type="molecule type" value="Genomic_DNA"/>
</dbReference>
<keyword evidence="5" id="KW-0732">Signal</keyword>
<sequence length="198" mass="20379">MKYLSPKFIIIGLGAFALLAAGCAKKPVRPDPSATMVGSGEGGVPGSDGGTLNVGSSFGAGGAGGFGTLDPNGGLGERSAAAAGAEQKGLFGDVYFDFDQSAIKASERSKLQAAKDHLAQHPTARIRLDGHCDWRGTAEYNLALGDRRANSAKRYLTSIGVAADKIDTVSHGSLNATEKGTAAEMAKDRRVEIVVLDQ</sequence>
<evidence type="ECO:0000256" key="4">
    <source>
        <dbReference type="PROSITE-ProRule" id="PRU00473"/>
    </source>
</evidence>
<keyword evidence="3" id="KW-0998">Cell outer membrane</keyword>
<evidence type="ECO:0000313" key="8">
    <source>
        <dbReference type="Proteomes" id="UP000078486"/>
    </source>
</evidence>
<keyword evidence="8" id="KW-1185">Reference proteome</keyword>
<dbReference type="CDD" id="cd07185">
    <property type="entry name" value="OmpA_C-like"/>
    <property type="match status" value="1"/>
</dbReference>
<name>A0A178IFE9_9BACT</name>
<dbReference type="Pfam" id="PF00691">
    <property type="entry name" value="OmpA"/>
    <property type="match status" value="1"/>
</dbReference>
<evidence type="ECO:0000256" key="1">
    <source>
        <dbReference type="ARBA" id="ARBA00004442"/>
    </source>
</evidence>
<dbReference type="InterPro" id="IPR006664">
    <property type="entry name" value="OMP_bac"/>
</dbReference>
<keyword evidence="2 4" id="KW-0472">Membrane</keyword>
<dbReference type="SUPFAM" id="SSF103088">
    <property type="entry name" value="OmpA-like"/>
    <property type="match status" value="1"/>
</dbReference>
<dbReference type="AlphaFoldDB" id="A0A178IFE9"/>
<gene>
    <name evidence="7" type="ORF">AW736_21005</name>
</gene>
<dbReference type="PANTHER" id="PTHR30329">
    <property type="entry name" value="STATOR ELEMENT OF FLAGELLAR MOTOR COMPLEX"/>
    <property type="match status" value="1"/>
</dbReference>
<evidence type="ECO:0000256" key="2">
    <source>
        <dbReference type="ARBA" id="ARBA00023136"/>
    </source>
</evidence>
<proteinExistence type="predicted"/>
<dbReference type="PROSITE" id="PS51123">
    <property type="entry name" value="OMPA_2"/>
    <property type="match status" value="1"/>
</dbReference>
<feature type="signal peptide" evidence="5">
    <location>
        <begin position="1"/>
        <end position="20"/>
    </location>
</feature>
<evidence type="ECO:0000256" key="5">
    <source>
        <dbReference type="SAM" id="SignalP"/>
    </source>
</evidence>